<feature type="non-terminal residue" evidence="7">
    <location>
        <position position="1"/>
    </location>
</feature>
<dbReference type="Gene3D" id="3.10.20.600">
    <property type="match status" value="1"/>
</dbReference>
<evidence type="ECO:0000259" key="6">
    <source>
        <dbReference type="PROSITE" id="PS51379"/>
    </source>
</evidence>
<dbReference type="GO" id="GO:0046872">
    <property type="term" value="F:metal ion binding"/>
    <property type="evidence" value="ECO:0007669"/>
    <property type="project" value="UniProtKB-KW"/>
</dbReference>
<dbReference type="InterPro" id="IPR037207">
    <property type="entry name" value="Nuop51_4Fe4S-bd_sf"/>
</dbReference>
<dbReference type="SUPFAM" id="SSF140490">
    <property type="entry name" value="Nqo1C-terminal domain-like"/>
    <property type="match status" value="1"/>
</dbReference>
<dbReference type="InterPro" id="IPR017896">
    <property type="entry name" value="4Fe4S_Fe-S-bd"/>
</dbReference>
<evidence type="ECO:0000256" key="3">
    <source>
        <dbReference type="ARBA" id="ARBA00022723"/>
    </source>
</evidence>
<name>A0A7C5HG60_UNCW3</name>
<feature type="domain" description="4Fe-4S ferredoxin-type" evidence="6">
    <location>
        <begin position="407"/>
        <end position="436"/>
    </location>
</feature>
<feature type="domain" description="4Fe-4S ferredoxin-type" evidence="6">
    <location>
        <begin position="437"/>
        <end position="464"/>
    </location>
</feature>
<dbReference type="AlphaFoldDB" id="A0A7C5HG60"/>
<dbReference type="Pfam" id="PF10531">
    <property type="entry name" value="SLBB"/>
    <property type="match status" value="1"/>
</dbReference>
<dbReference type="SUPFAM" id="SSF142984">
    <property type="entry name" value="Nqo1 middle domain-like"/>
    <property type="match status" value="1"/>
</dbReference>
<dbReference type="GO" id="GO:0010181">
    <property type="term" value="F:FMN binding"/>
    <property type="evidence" value="ECO:0007669"/>
    <property type="project" value="InterPro"/>
</dbReference>
<accession>A0A7C5HG60</accession>
<keyword evidence="5" id="KW-0411">Iron-sulfur</keyword>
<dbReference type="Gene3D" id="3.30.70.20">
    <property type="match status" value="1"/>
</dbReference>
<organism evidence="7">
    <name type="scientific">candidate division WOR-3 bacterium</name>
    <dbReference type="NCBI Taxonomy" id="2052148"/>
    <lineage>
        <taxon>Bacteria</taxon>
        <taxon>Bacteria division WOR-3</taxon>
    </lineage>
</organism>
<dbReference type="EMBL" id="DRTB01000244">
    <property type="protein sequence ID" value="HHE05054.1"/>
    <property type="molecule type" value="Genomic_DNA"/>
</dbReference>
<evidence type="ECO:0000313" key="7">
    <source>
        <dbReference type="EMBL" id="HHE05054.1"/>
    </source>
</evidence>
<dbReference type="Gene3D" id="1.20.1440.230">
    <property type="entry name" value="NADH-ubiquinone oxidoreductase 51kDa subunit, iron-sulphur binding domain"/>
    <property type="match status" value="1"/>
</dbReference>
<evidence type="ECO:0000256" key="1">
    <source>
        <dbReference type="ARBA" id="ARBA00007523"/>
    </source>
</evidence>
<keyword evidence="4" id="KW-0408">Iron</keyword>
<comment type="similarity">
    <text evidence="1">Belongs to the complex I 51 kDa subunit family.</text>
</comment>
<dbReference type="InterPro" id="IPR019575">
    <property type="entry name" value="Nuop51_4Fe4S-bd"/>
</dbReference>
<sequence>GLEKALTLSPEEVINEIINSGLRGRGGGGFPTGKKWLFAHKENKEKKYVICNADEGDPGAFMDRSLLEGDPFSVIEGIIIAGYAIGANEGIIYCRAEYPLAINRLEQAINILRKEKILGSPLKKGFSFDLRIKMGAGAFVCGEETALIASIEGKRGMPRPRPPYPAVSGLFGCPTVINNVETLANVSAIMREGAEYFSSMGTENSKGTKVFALTGKVKNNGLVEVPMGITLREIIYDIGGGILDDKRFKAVQIGGPSGGCIPEEHLDIKIDYESLKGIGAIMGSGGLVVMDENTCMVDVARFFLGFITKESCGKCIPCREGTQRMYEILDYIVSPYSEMKSEVENLKRFNLVMNLENLAHVISDTSLCGLGQTAPNPVLSTLRFFRKEYEAHIYDRKCPAKQCKGLLKYEIDTDLCTGCTLCAKKCPAGAIVGELKKAHYIIEDKCTRCGTCFEVCRFNAIKVS</sequence>
<dbReference type="GO" id="GO:0051539">
    <property type="term" value="F:4 iron, 4 sulfur cluster binding"/>
    <property type="evidence" value="ECO:0007669"/>
    <property type="project" value="UniProtKB-KW"/>
</dbReference>
<dbReference type="PANTHER" id="PTHR43578:SF3">
    <property type="entry name" value="NADH-QUINONE OXIDOREDUCTASE SUBUNIT F"/>
    <property type="match status" value="1"/>
</dbReference>
<dbReference type="InterPro" id="IPR037225">
    <property type="entry name" value="Nuo51_FMN-bd_sf"/>
</dbReference>
<evidence type="ECO:0000256" key="5">
    <source>
        <dbReference type="ARBA" id="ARBA00023014"/>
    </source>
</evidence>
<evidence type="ECO:0000256" key="2">
    <source>
        <dbReference type="ARBA" id="ARBA00022485"/>
    </source>
</evidence>
<evidence type="ECO:0000256" key="4">
    <source>
        <dbReference type="ARBA" id="ARBA00023004"/>
    </source>
</evidence>
<protein>
    <submittedName>
        <fullName evidence="7">4Fe-4S dicluster domain-containing protein</fullName>
    </submittedName>
</protein>
<dbReference type="Gene3D" id="3.40.50.11540">
    <property type="entry name" value="NADH-ubiquinone oxidoreductase 51kDa subunit"/>
    <property type="match status" value="1"/>
</dbReference>
<gene>
    <name evidence="7" type="ORF">ENL19_03210</name>
</gene>
<dbReference type="InterPro" id="IPR017900">
    <property type="entry name" value="4Fe4S_Fe_S_CS"/>
</dbReference>
<dbReference type="PROSITE" id="PS00198">
    <property type="entry name" value="4FE4S_FER_1"/>
    <property type="match status" value="1"/>
</dbReference>
<dbReference type="SUPFAM" id="SSF142019">
    <property type="entry name" value="Nqo1 FMN-binding domain-like"/>
    <property type="match status" value="1"/>
</dbReference>
<dbReference type="GO" id="GO:0008137">
    <property type="term" value="F:NADH dehydrogenase (ubiquinone) activity"/>
    <property type="evidence" value="ECO:0007669"/>
    <property type="project" value="InterPro"/>
</dbReference>
<reference evidence="7" key="1">
    <citation type="journal article" date="2020" name="mSystems">
        <title>Genome- and Community-Level Interaction Insights into Carbon Utilization and Element Cycling Functions of Hydrothermarchaeota in Hydrothermal Sediment.</title>
        <authorList>
            <person name="Zhou Z."/>
            <person name="Liu Y."/>
            <person name="Xu W."/>
            <person name="Pan J."/>
            <person name="Luo Z.H."/>
            <person name="Li M."/>
        </authorList>
    </citation>
    <scope>NUCLEOTIDE SEQUENCE [LARGE SCALE GENOMIC DNA]</scope>
    <source>
        <strain evidence="7">HyVt-74</strain>
    </source>
</reference>
<keyword evidence="2" id="KW-0004">4Fe-4S</keyword>
<dbReference type="FunFam" id="3.40.50.11540:FF:000001">
    <property type="entry name" value="NADH dehydrogenase [ubiquinone] flavoprotein 1, mitochondrial"/>
    <property type="match status" value="1"/>
</dbReference>
<dbReference type="InterPro" id="IPR011538">
    <property type="entry name" value="Nuo51_FMN-bd"/>
</dbReference>
<proteinExistence type="inferred from homology"/>
<dbReference type="Pfam" id="PF10589">
    <property type="entry name" value="NADH_4Fe-4S"/>
    <property type="match status" value="1"/>
</dbReference>
<dbReference type="Pfam" id="PF14697">
    <property type="entry name" value="Fer4_21"/>
    <property type="match status" value="1"/>
</dbReference>
<dbReference type="PANTHER" id="PTHR43578">
    <property type="entry name" value="NADH-QUINONE OXIDOREDUCTASE SUBUNIT F"/>
    <property type="match status" value="1"/>
</dbReference>
<dbReference type="InterPro" id="IPR019554">
    <property type="entry name" value="Soluble_ligand-bd"/>
</dbReference>
<dbReference type="PROSITE" id="PS51379">
    <property type="entry name" value="4FE4S_FER_2"/>
    <property type="match status" value="2"/>
</dbReference>
<keyword evidence="3" id="KW-0479">Metal-binding</keyword>
<dbReference type="SMART" id="SM00928">
    <property type="entry name" value="NADH_4Fe-4S"/>
    <property type="match status" value="1"/>
</dbReference>
<comment type="caution">
    <text evidence="7">The sequence shown here is derived from an EMBL/GenBank/DDBJ whole genome shotgun (WGS) entry which is preliminary data.</text>
</comment>
<dbReference type="SUPFAM" id="SSF54862">
    <property type="entry name" value="4Fe-4S ferredoxins"/>
    <property type="match status" value="1"/>
</dbReference>
<dbReference type="PROSITE" id="PS00645">
    <property type="entry name" value="COMPLEX1_51K_2"/>
    <property type="match status" value="1"/>
</dbReference>
<dbReference type="InterPro" id="IPR001949">
    <property type="entry name" value="NADH-UbQ_OxRdtase_51kDa_CS"/>
</dbReference>
<dbReference type="Pfam" id="PF01512">
    <property type="entry name" value="Complex1_51K"/>
    <property type="match status" value="1"/>
</dbReference>
<dbReference type="Proteomes" id="UP000886110">
    <property type="component" value="Unassembled WGS sequence"/>
</dbReference>